<keyword evidence="5 6" id="KW-0472">Membrane</keyword>
<accession>A0A562JL94</accession>
<evidence type="ECO:0000256" key="3">
    <source>
        <dbReference type="ARBA" id="ARBA00022692"/>
    </source>
</evidence>
<dbReference type="AlphaFoldDB" id="A0A562JL94"/>
<keyword evidence="4 6" id="KW-1133">Transmembrane helix</keyword>
<comment type="subcellular location">
    <subcellularLocation>
        <location evidence="1">Cell membrane</location>
        <topology evidence="1">Multi-pass membrane protein</topology>
    </subcellularLocation>
</comment>
<feature type="transmembrane region" description="Helical" evidence="6">
    <location>
        <begin position="32"/>
        <end position="54"/>
    </location>
</feature>
<organism evidence="7 8">
    <name type="scientific">Sedimentibacter saalensis</name>
    <dbReference type="NCBI Taxonomy" id="130788"/>
    <lineage>
        <taxon>Bacteria</taxon>
        <taxon>Bacillati</taxon>
        <taxon>Bacillota</taxon>
        <taxon>Tissierellia</taxon>
        <taxon>Sedimentibacter</taxon>
    </lineage>
</organism>
<evidence type="ECO:0000256" key="2">
    <source>
        <dbReference type="ARBA" id="ARBA00022475"/>
    </source>
</evidence>
<proteinExistence type="predicted"/>
<dbReference type="Proteomes" id="UP000315343">
    <property type="component" value="Unassembled WGS sequence"/>
</dbReference>
<sequence>MIKKVLKIAFQILVICAIYFAGNFISRLISDFIVIPGNIIGMVILLILLSTNAMKLSLIEETGNFMLKYMGFFFVPLIAGLMESYKLIADSIVQILIILTVSCILVMFVSSKVTDILISHMEGSTND</sequence>
<evidence type="ECO:0000256" key="4">
    <source>
        <dbReference type="ARBA" id="ARBA00022989"/>
    </source>
</evidence>
<comment type="caution">
    <text evidence="7">The sequence shown here is derived from an EMBL/GenBank/DDBJ whole genome shotgun (WGS) entry which is preliminary data.</text>
</comment>
<protein>
    <submittedName>
        <fullName evidence="7">Holin-like protein</fullName>
    </submittedName>
</protein>
<dbReference type="RefSeq" id="WP_170226084.1">
    <property type="nucleotide sequence ID" value="NZ_DAMBUX010000006.1"/>
</dbReference>
<feature type="transmembrane region" description="Helical" evidence="6">
    <location>
        <begin position="91"/>
        <end position="109"/>
    </location>
</feature>
<gene>
    <name evidence="7" type="ORF">LY60_00582</name>
</gene>
<evidence type="ECO:0000313" key="7">
    <source>
        <dbReference type="EMBL" id="TWH83960.1"/>
    </source>
</evidence>
<dbReference type="Pfam" id="PF03788">
    <property type="entry name" value="LrgA"/>
    <property type="match status" value="1"/>
</dbReference>
<name>A0A562JL94_9FIRM</name>
<dbReference type="PANTHER" id="PTHR33931">
    <property type="entry name" value="HOLIN-LIKE PROTEIN CIDA-RELATED"/>
    <property type="match status" value="1"/>
</dbReference>
<evidence type="ECO:0000256" key="6">
    <source>
        <dbReference type="SAM" id="Phobius"/>
    </source>
</evidence>
<evidence type="ECO:0000256" key="5">
    <source>
        <dbReference type="ARBA" id="ARBA00023136"/>
    </source>
</evidence>
<reference evidence="7 8" key="1">
    <citation type="submission" date="2019-07" db="EMBL/GenBank/DDBJ databases">
        <title>Genomic Encyclopedia of Type Strains, Phase I: the one thousand microbial genomes (KMG-I) project.</title>
        <authorList>
            <person name="Kyrpides N."/>
        </authorList>
    </citation>
    <scope>NUCLEOTIDE SEQUENCE [LARGE SCALE GENOMIC DNA]</scope>
    <source>
        <strain evidence="7 8">DSM 13558</strain>
    </source>
</reference>
<dbReference type="PANTHER" id="PTHR33931:SF2">
    <property type="entry name" value="HOLIN-LIKE PROTEIN CIDA"/>
    <property type="match status" value="1"/>
</dbReference>
<dbReference type="EMBL" id="VLKH01000001">
    <property type="protein sequence ID" value="TWH83960.1"/>
    <property type="molecule type" value="Genomic_DNA"/>
</dbReference>
<feature type="transmembrane region" description="Helical" evidence="6">
    <location>
        <begin position="66"/>
        <end position="85"/>
    </location>
</feature>
<keyword evidence="2" id="KW-1003">Cell membrane</keyword>
<keyword evidence="3 6" id="KW-0812">Transmembrane</keyword>
<evidence type="ECO:0000313" key="8">
    <source>
        <dbReference type="Proteomes" id="UP000315343"/>
    </source>
</evidence>
<evidence type="ECO:0000256" key="1">
    <source>
        <dbReference type="ARBA" id="ARBA00004651"/>
    </source>
</evidence>
<dbReference type="InterPro" id="IPR005538">
    <property type="entry name" value="LrgA/CidA"/>
</dbReference>
<dbReference type="GO" id="GO:0005886">
    <property type="term" value="C:plasma membrane"/>
    <property type="evidence" value="ECO:0007669"/>
    <property type="project" value="UniProtKB-SubCell"/>
</dbReference>
<feature type="transmembrane region" description="Helical" evidence="6">
    <location>
        <begin position="5"/>
        <end position="26"/>
    </location>
</feature>
<keyword evidence="8" id="KW-1185">Reference proteome</keyword>